<reference evidence="4 5" key="1">
    <citation type="journal article" date="2024" name="Science">
        <title>Giant polyketide synthase enzymes in the biosynthesis of giant marine polyether toxins.</title>
        <authorList>
            <person name="Fallon T.R."/>
            <person name="Shende V.V."/>
            <person name="Wierzbicki I.H."/>
            <person name="Pendleton A.L."/>
            <person name="Watervoot N.F."/>
            <person name="Auber R.P."/>
            <person name="Gonzalez D.J."/>
            <person name="Wisecaver J.H."/>
            <person name="Moore B.S."/>
        </authorList>
    </citation>
    <scope>NUCLEOTIDE SEQUENCE [LARGE SCALE GENOMIC DNA]</scope>
    <source>
        <strain evidence="4 5">12B1</strain>
    </source>
</reference>
<dbReference type="InterPro" id="IPR050630">
    <property type="entry name" value="WD_repeat_EMAP"/>
</dbReference>
<gene>
    <name evidence="4" type="ORF">AB1Y20_008400</name>
</gene>
<dbReference type="SUPFAM" id="SSF50960">
    <property type="entry name" value="TolB, C-terminal domain"/>
    <property type="match status" value="1"/>
</dbReference>
<dbReference type="PROSITE" id="PS50294">
    <property type="entry name" value="WD_REPEATS_REGION"/>
    <property type="match status" value="3"/>
</dbReference>
<dbReference type="InterPro" id="IPR019775">
    <property type="entry name" value="WD40_repeat_CS"/>
</dbReference>
<dbReference type="InterPro" id="IPR001680">
    <property type="entry name" value="WD40_rpt"/>
</dbReference>
<dbReference type="GO" id="GO:0005929">
    <property type="term" value="C:cilium"/>
    <property type="evidence" value="ECO:0007669"/>
    <property type="project" value="UniProtKB-ARBA"/>
</dbReference>
<evidence type="ECO:0000313" key="5">
    <source>
        <dbReference type="Proteomes" id="UP001515480"/>
    </source>
</evidence>
<dbReference type="Proteomes" id="UP001515480">
    <property type="component" value="Unassembled WGS sequence"/>
</dbReference>
<dbReference type="PROSITE" id="PS00678">
    <property type="entry name" value="WD_REPEATS_1"/>
    <property type="match status" value="1"/>
</dbReference>
<protein>
    <recommendedName>
        <fullName evidence="6">Intraflagellar transport protein 122 homolog</fullName>
    </recommendedName>
</protein>
<feature type="repeat" description="WD" evidence="3">
    <location>
        <begin position="349"/>
        <end position="383"/>
    </location>
</feature>
<organism evidence="4 5">
    <name type="scientific">Prymnesium parvum</name>
    <name type="common">Toxic golden alga</name>
    <dbReference type="NCBI Taxonomy" id="97485"/>
    <lineage>
        <taxon>Eukaryota</taxon>
        <taxon>Haptista</taxon>
        <taxon>Haptophyta</taxon>
        <taxon>Prymnesiophyceae</taxon>
        <taxon>Prymnesiales</taxon>
        <taxon>Prymnesiaceae</taxon>
        <taxon>Prymnesium</taxon>
    </lineage>
</organism>
<dbReference type="Pfam" id="PF00400">
    <property type="entry name" value="WD40"/>
    <property type="match status" value="4"/>
</dbReference>
<accession>A0AB34IQ60</accession>
<sequence length="664" mass="71337">MMGFAAAGTGSVHFHPTEPDVMVSYTGRLVVLSNIHDAHQQEFLKGHNEEITCLALSPMGTMIASGQVSTTRVPRSEAMVLVWDYKTRMPLYRLVELNDGITFTRNKVTQLSFSPDELFLAGSDDNPRGAKLCVWQCQTGQLSALAKTGQKACAFLAWGEVVPSQSKTKRSAAYSLLTAIAHRVLRYAFNFDIYTMQYSLTADPIALPSSGLERSYFCAQTTRAQRLVAGSLTGELVVFNAQAGVFRACVPVSQGGLLALAAADDAASGKTLVYCGCGDGKLKLLCGEDTEWEVWAETSLCGSVLAVCLSSDKRTLLAGTSGGNIYLLDAKSLSILPNGNPDYPEAPLLACHTSPITSLAFGESSEHFVTGSSNALLRRWELSHYCAEYTISVKARRSSGATDTTLQPDSLAINGGKVVSGWSDGAIRCHDEASGGQLFEIAGAHRGSVLHVCLTPLYIVSGGRDGSVRVWSDGDSHSLVGNFDEHRAAVSGLRVDRARPSIVYSCSEDKTLVTIDLAQARRTHCHVVKEGPFSGIEQIPGGDMELVTCDATGAIKWWDSDISDQPLSMLVTWSPHDHSPERKLTSIALSPPSATGDGEYLLLGTATGDVQVWDLRKPERAELLSQGSAHSEEVSQARWSPDGKQVVSVGRDSVICVWNFFGSS</sequence>
<comment type="caution">
    <text evidence="4">The sequence shown here is derived from an EMBL/GenBank/DDBJ whole genome shotgun (WGS) entry which is preliminary data.</text>
</comment>
<dbReference type="InterPro" id="IPR015943">
    <property type="entry name" value="WD40/YVTN_repeat-like_dom_sf"/>
</dbReference>
<evidence type="ECO:0000256" key="2">
    <source>
        <dbReference type="ARBA" id="ARBA00022737"/>
    </source>
</evidence>
<proteinExistence type="predicted"/>
<evidence type="ECO:0000256" key="1">
    <source>
        <dbReference type="ARBA" id="ARBA00022574"/>
    </source>
</evidence>
<dbReference type="PANTHER" id="PTHR13720:SF53">
    <property type="entry name" value="ANAPHASE-PROMOTING COMPLEX SUBUNIT 4 WD40 DOMAIN-CONTAINING PROTEIN"/>
    <property type="match status" value="1"/>
</dbReference>
<keyword evidence="5" id="KW-1185">Reference proteome</keyword>
<evidence type="ECO:0000256" key="3">
    <source>
        <dbReference type="PROSITE-ProRule" id="PRU00221"/>
    </source>
</evidence>
<feature type="repeat" description="WD" evidence="3">
    <location>
        <begin position="627"/>
        <end position="664"/>
    </location>
</feature>
<keyword evidence="1 3" id="KW-0853">WD repeat</keyword>
<evidence type="ECO:0000313" key="4">
    <source>
        <dbReference type="EMBL" id="KAL1504616.1"/>
    </source>
</evidence>
<name>A0AB34IQ60_PRYPA</name>
<dbReference type="AlphaFoldDB" id="A0AB34IQ60"/>
<dbReference type="SMART" id="SM00320">
    <property type="entry name" value="WD40"/>
    <property type="match status" value="9"/>
</dbReference>
<dbReference type="PANTHER" id="PTHR13720">
    <property type="entry name" value="WD-40 REPEAT PROTEIN"/>
    <property type="match status" value="1"/>
</dbReference>
<keyword evidence="2" id="KW-0677">Repeat</keyword>
<dbReference type="SUPFAM" id="SSF50998">
    <property type="entry name" value="Quinoprotein alcohol dehydrogenase-like"/>
    <property type="match status" value="1"/>
</dbReference>
<dbReference type="EMBL" id="JBGBPQ010000019">
    <property type="protein sequence ID" value="KAL1504616.1"/>
    <property type="molecule type" value="Genomic_DNA"/>
</dbReference>
<dbReference type="PROSITE" id="PS50082">
    <property type="entry name" value="WD_REPEATS_2"/>
    <property type="match status" value="3"/>
</dbReference>
<evidence type="ECO:0008006" key="6">
    <source>
        <dbReference type="Google" id="ProtNLM"/>
    </source>
</evidence>
<feature type="repeat" description="WD" evidence="3">
    <location>
        <begin position="442"/>
        <end position="472"/>
    </location>
</feature>
<dbReference type="InterPro" id="IPR011047">
    <property type="entry name" value="Quinoprotein_ADH-like_sf"/>
</dbReference>
<dbReference type="Gene3D" id="2.130.10.10">
    <property type="entry name" value="YVTN repeat-like/Quinoprotein amine dehydrogenase"/>
    <property type="match status" value="3"/>
</dbReference>